<sequence>MIFVALYVDDLIIASGSNKSLREAKSALSERFEMTDMGKLKFFLGIEIERDELGGTLSLRQSKFAKDIL</sequence>
<dbReference type="SUPFAM" id="SSF56672">
    <property type="entry name" value="DNA/RNA polymerases"/>
    <property type="match status" value="1"/>
</dbReference>
<evidence type="ECO:0000313" key="3">
    <source>
        <dbReference type="Proteomes" id="UP001162060"/>
    </source>
</evidence>
<dbReference type="Pfam" id="PF07727">
    <property type="entry name" value="RVT_2"/>
    <property type="match status" value="1"/>
</dbReference>
<gene>
    <name evidence="2" type="ORF">PM001_LOCUS28475</name>
</gene>
<comment type="caution">
    <text evidence="2">The sequence shown here is derived from an EMBL/GenBank/DDBJ whole genome shotgun (WGS) entry which is preliminary data.</text>
</comment>
<dbReference type="InterPro" id="IPR043502">
    <property type="entry name" value="DNA/RNA_pol_sf"/>
</dbReference>
<dbReference type="EMBL" id="CAKLBY020000297">
    <property type="protein sequence ID" value="CAK7943325.1"/>
    <property type="molecule type" value="Genomic_DNA"/>
</dbReference>
<feature type="domain" description="Reverse transcriptase Ty1/copia-type" evidence="1">
    <location>
        <begin position="2"/>
        <end position="68"/>
    </location>
</feature>
<dbReference type="AlphaFoldDB" id="A0AAV1V980"/>
<name>A0AAV1V980_9STRA</name>
<dbReference type="Proteomes" id="UP001162060">
    <property type="component" value="Unassembled WGS sequence"/>
</dbReference>
<protein>
    <recommendedName>
        <fullName evidence="1">Reverse transcriptase Ty1/copia-type domain-containing protein</fullName>
    </recommendedName>
</protein>
<proteinExistence type="predicted"/>
<dbReference type="InterPro" id="IPR013103">
    <property type="entry name" value="RVT_2"/>
</dbReference>
<accession>A0AAV1V980</accession>
<evidence type="ECO:0000313" key="2">
    <source>
        <dbReference type="EMBL" id="CAK7943325.1"/>
    </source>
</evidence>
<reference evidence="2" key="1">
    <citation type="submission" date="2024-01" db="EMBL/GenBank/DDBJ databases">
        <authorList>
            <person name="Webb A."/>
        </authorList>
    </citation>
    <scope>NUCLEOTIDE SEQUENCE</scope>
    <source>
        <strain evidence="2">Pm1</strain>
    </source>
</reference>
<organism evidence="2 3">
    <name type="scientific">Peronospora matthiolae</name>
    <dbReference type="NCBI Taxonomy" id="2874970"/>
    <lineage>
        <taxon>Eukaryota</taxon>
        <taxon>Sar</taxon>
        <taxon>Stramenopiles</taxon>
        <taxon>Oomycota</taxon>
        <taxon>Peronosporomycetes</taxon>
        <taxon>Peronosporales</taxon>
        <taxon>Peronosporaceae</taxon>
        <taxon>Peronospora</taxon>
    </lineage>
</organism>
<evidence type="ECO:0000259" key="1">
    <source>
        <dbReference type="Pfam" id="PF07727"/>
    </source>
</evidence>